<evidence type="ECO:0008006" key="3">
    <source>
        <dbReference type="Google" id="ProtNLM"/>
    </source>
</evidence>
<keyword evidence="2" id="KW-1185">Reference proteome</keyword>
<dbReference type="EMBL" id="AJYA01000024">
    <property type="protein sequence ID" value="EIM76024.1"/>
    <property type="molecule type" value="Genomic_DNA"/>
</dbReference>
<dbReference type="STRING" id="1189621.A3SI_11704"/>
<dbReference type="RefSeq" id="WP_009055414.1">
    <property type="nucleotide sequence ID" value="NZ_AJYA01000024.1"/>
</dbReference>
<accession>I5C2H2</accession>
<name>I5C2H2_9BACT</name>
<reference evidence="1 2" key="1">
    <citation type="submission" date="2012-05" db="EMBL/GenBank/DDBJ databases">
        <title>Genome sequence of Nitritalea halalkaliphila LW7.</title>
        <authorList>
            <person name="Jangir P.K."/>
            <person name="Singh A."/>
            <person name="Shivaji S."/>
            <person name="Sharma R."/>
        </authorList>
    </citation>
    <scope>NUCLEOTIDE SEQUENCE [LARGE SCALE GENOMIC DNA]</scope>
    <source>
        <strain evidence="1 2">LW7</strain>
    </source>
</reference>
<evidence type="ECO:0000313" key="1">
    <source>
        <dbReference type="EMBL" id="EIM76024.1"/>
    </source>
</evidence>
<comment type="caution">
    <text evidence="1">The sequence shown here is derived from an EMBL/GenBank/DDBJ whole genome shotgun (WGS) entry which is preliminary data.</text>
</comment>
<organism evidence="1 2">
    <name type="scientific">Nitritalea halalkaliphila LW7</name>
    <dbReference type="NCBI Taxonomy" id="1189621"/>
    <lineage>
        <taxon>Bacteria</taxon>
        <taxon>Pseudomonadati</taxon>
        <taxon>Bacteroidota</taxon>
        <taxon>Cytophagia</taxon>
        <taxon>Cytophagales</taxon>
        <taxon>Cyclobacteriaceae</taxon>
        <taxon>Nitritalea</taxon>
    </lineage>
</organism>
<gene>
    <name evidence="1" type="ORF">A3SI_11704</name>
</gene>
<dbReference type="PROSITE" id="PS51257">
    <property type="entry name" value="PROKAR_LIPOPROTEIN"/>
    <property type="match status" value="1"/>
</dbReference>
<evidence type="ECO:0000313" key="2">
    <source>
        <dbReference type="Proteomes" id="UP000005551"/>
    </source>
</evidence>
<protein>
    <recommendedName>
        <fullName evidence="3">Lipoprotein</fullName>
    </recommendedName>
</protein>
<proteinExistence type="predicted"/>
<sequence length="151" mass="18023">MRISVLFFISALFLISCERGPQNDEAYTLKIYSWFASYYEKIDFHASTHSTEVWYLYFDDALTCETCKLEILSQVRENPAVHVITNFEEEQRVNLFKKVYKLQHNVYNVQSRFVELPTPFLFRLDGTRMYDLHVLDDDFLQRRSIAKLLKS</sequence>
<dbReference type="AlphaFoldDB" id="I5C2H2"/>
<dbReference type="Proteomes" id="UP000005551">
    <property type="component" value="Unassembled WGS sequence"/>
</dbReference>